<dbReference type="OrthoDB" id="13554at10239"/>
<feature type="compositionally biased region" description="Basic residues" evidence="1">
    <location>
        <begin position="237"/>
        <end position="255"/>
    </location>
</feature>
<dbReference type="Proteomes" id="UP000203240">
    <property type="component" value="Segment"/>
</dbReference>
<dbReference type="EMBL" id="KM009991">
    <property type="protein sequence ID" value="AIE47847.1"/>
    <property type="molecule type" value="Genomic_DNA"/>
</dbReference>
<reference evidence="2 3" key="1">
    <citation type="journal article" date="2015" name="Genome Announc.">
        <title>A Distinct Group II Alphabaculovirus Isolated from a Peridroma Species.</title>
        <authorList>
            <person name="Rohrmann G.F."/>
            <person name="Erlandson M.A."/>
            <person name="Theilmann D.A."/>
        </authorList>
    </citation>
    <scope>NUCLEOTIDE SEQUENCE [LARGE SCALE GENOMIC DNA]</scope>
    <source>
        <strain evidence="2">GR_167</strain>
    </source>
</reference>
<dbReference type="Pfam" id="PF05311">
    <property type="entry name" value="Baculo_PP31"/>
    <property type="match status" value="1"/>
</dbReference>
<proteinExistence type="predicted"/>
<evidence type="ECO:0000256" key="1">
    <source>
        <dbReference type="SAM" id="MobiDB-lite"/>
    </source>
</evidence>
<dbReference type="GeneID" id="20004030"/>
<evidence type="ECO:0000313" key="3">
    <source>
        <dbReference type="Proteomes" id="UP000203240"/>
    </source>
</evidence>
<sequence length="279" mass="31863">MSSNALTEMYSKFEGNIVYDQAHMDQVTAAINTLEKKKIKYKIIPMPLYGEDGLEVTFALIIVVDKKNVKKNKKMISNNKYILFNSWYTKNRKESWPNSHTMWNLMKRQPQAKPFVDIFDFMEKLGKTIDVKRSEAAVDENNNEIAVPGDADIKEGNERRIKLYNEFYRIATVAFETNCAPAASFIYDIKLSKSADGSGLERLTRSVLQHGVEAFKSALFNNKPAPSSPESLPADKTRKRKQLVQTKPKKLSKQRRAADDAPTYRMVDDFVEDSQMSIA</sequence>
<keyword evidence="3" id="KW-1185">Reference proteome</keyword>
<dbReference type="InterPro" id="IPR007975">
    <property type="entry name" value="Baculo_pp39"/>
</dbReference>
<protein>
    <submittedName>
        <fullName evidence="2">9K</fullName>
    </submittedName>
</protein>
<feature type="region of interest" description="Disordered" evidence="1">
    <location>
        <begin position="220"/>
        <end position="264"/>
    </location>
</feature>
<evidence type="ECO:0000313" key="2">
    <source>
        <dbReference type="EMBL" id="AIE47847.1"/>
    </source>
</evidence>
<gene>
    <name evidence="2" type="ORF">pesp121</name>
</gene>
<name>A0A068LKM9_9ABAC</name>
<accession>A0A068LKM9</accession>
<organism evidence="2 3">
    <name type="scientific">Peridroma alphabaculovirus</name>
    <dbReference type="NCBI Taxonomy" id="1346829"/>
    <lineage>
        <taxon>Viruses</taxon>
        <taxon>Viruses incertae sedis</taxon>
        <taxon>Naldaviricetes</taxon>
        <taxon>Lefavirales</taxon>
        <taxon>Baculoviridae</taxon>
        <taxon>Alphabaculovirus</taxon>
    </lineage>
</organism>
<dbReference type="RefSeq" id="YP_009049947.1">
    <property type="nucleotide sequence ID" value="NC_024625.1"/>
</dbReference>